<dbReference type="PANTHER" id="PTHR10072:SF47">
    <property type="entry name" value="PROTEIN SUFA"/>
    <property type="match status" value="1"/>
</dbReference>
<dbReference type="GO" id="GO:0005829">
    <property type="term" value="C:cytosol"/>
    <property type="evidence" value="ECO:0007669"/>
    <property type="project" value="TreeGrafter"/>
</dbReference>
<sequence>MTSSKTDIASFSLQDEEWQGISLTPSAAKRISQLSMDDIFIMLSVKPSGCTGYAYVLDQVSVCESKTTATSDKDKLRFESHGCSFYVALEAMPFVDGTEIDYVREGLNQTFVYHNPNVTAECGCGESFGV</sequence>
<dbReference type="GO" id="GO:0051537">
    <property type="term" value="F:2 iron, 2 sulfur cluster binding"/>
    <property type="evidence" value="ECO:0007669"/>
    <property type="project" value="UniProtKB-ARBA"/>
</dbReference>
<dbReference type="PANTHER" id="PTHR10072">
    <property type="entry name" value="IRON-SULFUR CLUSTER ASSEMBLY PROTEIN"/>
    <property type="match status" value="1"/>
</dbReference>
<dbReference type="InterPro" id="IPR050322">
    <property type="entry name" value="Fe-S_cluster_asmbl/transfer"/>
</dbReference>
<evidence type="ECO:0000259" key="2">
    <source>
        <dbReference type="Pfam" id="PF01521"/>
    </source>
</evidence>
<dbReference type="PROSITE" id="PS01152">
    <property type="entry name" value="HESB"/>
    <property type="match status" value="1"/>
</dbReference>
<dbReference type="NCBIfam" id="TIGR00049">
    <property type="entry name" value="iron-sulfur cluster assembly accessory protein"/>
    <property type="match status" value="1"/>
</dbReference>
<protein>
    <submittedName>
        <fullName evidence="3">Fe-S cluster assembly protein</fullName>
    </submittedName>
</protein>
<evidence type="ECO:0000313" key="4">
    <source>
        <dbReference type="Proteomes" id="UP000235828"/>
    </source>
</evidence>
<dbReference type="InterPro" id="IPR016092">
    <property type="entry name" value="ATAP"/>
</dbReference>
<dbReference type="InterPro" id="IPR035903">
    <property type="entry name" value="HesB-like_dom_sf"/>
</dbReference>
<comment type="similarity">
    <text evidence="1">Belongs to the HesB/IscA family.</text>
</comment>
<reference evidence="3 4" key="1">
    <citation type="submission" date="2017-10" db="EMBL/GenBank/DDBJ databases">
        <authorList>
            <person name="Banno H."/>
            <person name="Chua N.-H."/>
        </authorList>
    </citation>
    <scope>NUCLEOTIDE SEQUENCE [LARGE SCALE GENOMIC DNA]</scope>
    <source>
        <strain evidence="3">Vibrio tapetis CECT4600</strain>
    </source>
</reference>
<evidence type="ECO:0000256" key="1">
    <source>
        <dbReference type="ARBA" id="ARBA00006718"/>
    </source>
</evidence>
<name>A0A2N8ZD44_9VIBR</name>
<dbReference type="Pfam" id="PF01521">
    <property type="entry name" value="Fe-S_biosyn"/>
    <property type="match status" value="1"/>
</dbReference>
<dbReference type="EMBL" id="LT960611">
    <property type="protein sequence ID" value="SON49816.1"/>
    <property type="molecule type" value="Genomic_DNA"/>
</dbReference>
<feature type="domain" description="Core" evidence="2">
    <location>
        <begin position="21"/>
        <end position="126"/>
    </location>
</feature>
<dbReference type="RefSeq" id="WP_102522424.1">
    <property type="nucleotide sequence ID" value="NZ_LT960611.1"/>
</dbReference>
<dbReference type="Gene3D" id="2.60.300.12">
    <property type="entry name" value="HesB-like domain"/>
    <property type="match status" value="1"/>
</dbReference>
<organism evidence="3 4">
    <name type="scientific">Vibrio tapetis subsp. tapetis</name>
    <dbReference type="NCBI Taxonomy" id="1671868"/>
    <lineage>
        <taxon>Bacteria</taxon>
        <taxon>Pseudomonadati</taxon>
        <taxon>Pseudomonadota</taxon>
        <taxon>Gammaproteobacteria</taxon>
        <taxon>Vibrionales</taxon>
        <taxon>Vibrionaceae</taxon>
        <taxon>Vibrio</taxon>
    </lineage>
</organism>
<dbReference type="KEGG" id="vta:A1837"/>
<dbReference type="InterPro" id="IPR017870">
    <property type="entry name" value="FeS_cluster_insertion_CS"/>
</dbReference>
<proteinExistence type="inferred from homology"/>
<dbReference type="InterPro" id="IPR000361">
    <property type="entry name" value="ATAP_core_dom"/>
</dbReference>
<dbReference type="Proteomes" id="UP000235828">
    <property type="component" value="Chromosome A"/>
</dbReference>
<dbReference type="AlphaFoldDB" id="A0A2N8ZD44"/>
<gene>
    <name evidence="3" type="primary">sufA</name>
    <name evidence="3" type="ORF">VTAP4600_A1837</name>
</gene>
<keyword evidence="4" id="KW-1185">Reference proteome</keyword>
<dbReference type="OrthoDB" id="9801228at2"/>
<dbReference type="GO" id="GO:0016226">
    <property type="term" value="P:iron-sulfur cluster assembly"/>
    <property type="evidence" value="ECO:0007669"/>
    <property type="project" value="InterPro"/>
</dbReference>
<evidence type="ECO:0000313" key="3">
    <source>
        <dbReference type="EMBL" id="SON49816.1"/>
    </source>
</evidence>
<accession>A0A2N8ZD44</accession>
<dbReference type="SUPFAM" id="SSF89360">
    <property type="entry name" value="HesB-like domain"/>
    <property type="match status" value="1"/>
</dbReference>